<dbReference type="OrthoDB" id="5979581at2759"/>
<dbReference type="SUPFAM" id="SSF56112">
    <property type="entry name" value="Protein kinase-like (PK-like)"/>
    <property type="match status" value="1"/>
</dbReference>
<feature type="compositionally biased region" description="Low complexity" evidence="1">
    <location>
        <begin position="489"/>
        <end position="502"/>
    </location>
</feature>
<dbReference type="KEGG" id="tre:TRIREDRAFT_107073"/>
<feature type="compositionally biased region" description="Low complexity" evidence="1">
    <location>
        <begin position="588"/>
        <end position="601"/>
    </location>
</feature>
<dbReference type="GO" id="GO:0005524">
    <property type="term" value="F:ATP binding"/>
    <property type="evidence" value="ECO:0007669"/>
    <property type="project" value="InterPro"/>
</dbReference>
<gene>
    <name evidence="3" type="ORF">TRIREDRAFT_107073</name>
</gene>
<dbReference type="STRING" id="431241.G0RIB0"/>
<dbReference type="InterPro" id="IPR000719">
    <property type="entry name" value="Prot_kinase_dom"/>
</dbReference>
<evidence type="ECO:0000256" key="1">
    <source>
        <dbReference type="SAM" id="MobiDB-lite"/>
    </source>
</evidence>
<reference evidence="3 4" key="1">
    <citation type="journal article" date="2008" name="Nat. Biotechnol.">
        <title>Genome sequencing and analysis of the biomass-degrading fungus Trichoderma reesei (syn. Hypocrea jecorina).</title>
        <authorList>
            <person name="Martinez D."/>
            <person name="Berka R.M."/>
            <person name="Henrissat B."/>
            <person name="Saloheimo M."/>
            <person name="Arvas M."/>
            <person name="Baker S.E."/>
            <person name="Chapman J."/>
            <person name="Chertkov O."/>
            <person name="Coutinho P.M."/>
            <person name="Cullen D."/>
            <person name="Danchin E.G."/>
            <person name="Grigoriev I.V."/>
            <person name="Harris P."/>
            <person name="Jackson M."/>
            <person name="Kubicek C.P."/>
            <person name="Han C.S."/>
            <person name="Ho I."/>
            <person name="Larrondo L.F."/>
            <person name="de Leon A.L."/>
            <person name="Magnuson J.K."/>
            <person name="Merino S."/>
            <person name="Misra M."/>
            <person name="Nelson B."/>
            <person name="Putnam N."/>
            <person name="Robbertse B."/>
            <person name="Salamov A.A."/>
            <person name="Schmoll M."/>
            <person name="Terry A."/>
            <person name="Thayer N."/>
            <person name="Westerholm-Parvinen A."/>
            <person name="Schoch C.L."/>
            <person name="Yao J."/>
            <person name="Barabote R."/>
            <person name="Nelson M.A."/>
            <person name="Detter C."/>
            <person name="Bruce D."/>
            <person name="Kuske C.R."/>
            <person name="Xie G."/>
            <person name="Richardson P."/>
            <person name="Rokhsar D.S."/>
            <person name="Lucas S.M."/>
            <person name="Rubin E.M."/>
            <person name="Dunn-Coleman N."/>
            <person name="Ward M."/>
            <person name="Brettin T.S."/>
        </authorList>
    </citation>
    <scope>NUCLEOTIDE SEQUENCE [LARGE SCALE GENOMIC DNA]</scope>
    <source>
        <strain evidence="3 4">QM6a</strain>
    </source>
</reference>
<dbReference type="PANTHER" id="PTHR24361:SF785">
    <property type="entry name" value="DUAL SPECIFICITY MITOGEN-ACTIVATED PROTEIN KINASE KINASE 1"/>
    <property type="match status" value="1"/>
</dbReference>
<evidence type="ECO:0000313" key="4">
    <source>
        <dbReference type="Proteomes" id="UP000008984"/>
    </source>
</evidence>
<feature type="compositionally biased region" description="Basic and acidic residues" evidence="1">
    <location>
        <begin position="576"/>
        <end position="587"/>
    </location>
</feature>
<dbReference type="Gene3D" id="1.10.510.10">
    <property type="entry name" value="Transferase(Phosphotransferase) domain 1"/>
    <property type="match status" value="1"/>
</dbReference>
<organism evidence="4">
    <name type="scientific">Hypocrea jecorina (strain QM6a)</name>
    <name type="common">Trichoderma reesei</name>
    <dbReference type="NCBI Taxonomy" id="431241"/>
    <lineage>
        <taxon>Eukaryota</taxon>
        <taxon>Fungi</taxon>
        <taxon>Dikarya</taxon>
        <taxon>Ascomycota</taxon>
        <taxon>Pezizomycotina</taxon>
        <taxon>Sordariomycetes</taxon>
        <taxon>Hypocreomycetidae</taxon>
        <taxon>Hypocreales</taxon>
        <taxon>Hypocreaceae</taxon>
        <taxon>Trichoderma</taxon>
    </lineage>
</organism>
<evidence type="ECO:0000313" key="3">
    <source>
        <dbReference type="EMBL" id="EGR49207.1"/>
    </source>
</evidence>
<protein>
    <submittedName>
        <fullName evidence="3">Predicted protein</fullName>
    </submittedName>
</protein>
<dbReference type="HOGENOM" id="CLU_454185_0_0_1"/>
<dbReference type="EMBL" id="GL985063">
    <property type="protein sequence ID" value="EGR49207.1"/>
    <property type="molecule type" value="Genomic_DNA"/>
</dbReference>
<dbReference type="eggNOG" id="KOG0032">
    <property type="taxonomic scope" value="Eukaryota"/>
</dbReference>
<dbReference type="RefSeq" id="XP_006965172.1">
    <property type="nucleotide sequence ID" value="XM_006965110.1"/>
</dbReference>
<dbReference type="AlphaFoldDB" id="G0RIB0"/>
<dbReference type="GeneID" id="18481393"/>
<accession>G0RIB0</accession>
<dbReference type="GO" id="GO:0005737">
    <property type="term" value="C:cytoplasm"/>
    <property type="evidence" value="ECO:0007669"/>
    <property type="project" value="TreeGrafter"/>
</dbReference>
<dbReference type="InterPro" id="IPR053235">
    <property type="entry name" value="Ser_Thr_kinase"/>
</dbReference>
<keyword evidence="4" id="KW-1185">Reference proteome</keyword>
<feature type="compositionally biased region" description="Low complexity" evidence="1">
    <location>
        <begin position="536"/>
        <end position="548"/>
    </location>
</feature>
<dbReference type="PANTHER" id="PTHR24361">
    <property type="entry name" value="MITOGEN-ACTIVATED KINASE KINASE KINASE"/>
    <property type="match status" value="1"/>
</dbReference>
<dbReference type="InterPro" id="IPR011009">
    <property type="entry name" value="Kinase-like_dom_sf"/>
</dbReference>
<feature type="compositionally biased region" description="Polar residues" evidence="1">
    <location>
        <begin position="563"/>
        <end position="575"/>
    </location>
</feature>
<dbReference type="PROSITE" id="PS50011">
    <property type="entry name" value="PROTEIN_KINASE_DOM"/>
    <property type="match status" value="1"/>
</dbReference>
<feature type="region of interest" description="Disordered" evidence="1">
    <location>
        <begin position="489"/>
        <end position="601"/>
    </location>
</feature>
<proteinExistence type="predicted"/>
<dbReference type="VEuPathDB" id="FungiDB:TRIREDRAFT_107073"/>
<dbReference type="Proteomes" id="UP000008984">
    <property type="component" value="Unassembled WGS sequence"/>
</dbReference>
<dbReference type="Pfam" id="PF00069">
    <property type="entry name" value="Pkinase"/>
    <property type="match status" value="1"/>
</dbReference>
<evidence type="ECO:0000259" key="2">
    <source>
        <dbReference type="PROSITE" id="PS50011"/>
    </source>
</evidence>
<name>G0RIB0_HYPJQ</name>
<feature type="domain" description="Protein kinase" evidence="2">
    <location>
        <begin position="222"/>
        <end position="480"/>
    </location>
</feature>
<dbReference type="GO" id="GO:0004674">
    <property type="term" value="F:protein serine/threonine kinase activity"/>
    <property type="evidence" value="ECO:0007669"/>
    <property type="project" value="TreeGrafter"/>
</dbReference>
<sequence length="601" mass="65469">MALSSAEMSLSFATLTPESKVAQTHLASLVAKHRSDAVGSPMDLVIPTRHLSNASPSDAHDIASRSRYTIVFTFGREGHGRDSEWVVGKLASNKHEQCIDLPVCSPRSRCFKGRELFDVFFHRKSGVLMIRNANANHSLWYLNADNQGNHIELQYHEEHVLHLSTNLLRIGSLHYALQYSIESASAFLASRKAYMQVQLGNWDIPRCFAIQPRLDHIRLRHVILHNVIAKGNTCVVRAGVDRRTGNPIACKTMQCSQANIEAVVNEISIASIIAAHASSGLVPLLSKSCGHGSPLPCSQAEYEDMHLVMPYAPFTFDTAPWQEISASLKLALFRHTLEGLKNLHAAGIMHRDINPSNLLVFSLQPAAAAIGDFGMAKVGSQSAEKFLGSLSYQAPEVATHETNTNAIDIFSLALSIMATFEGCMWSGPLSDHENYSAMLDHLARLETQMPDGLATVLRAMLSPDSSQRPSADDVLTDAVWEQIEEPGSVRISSLQSSEESFSMQRPDNDLPLPGSNVGDGLDRSLQSPIPELLTRSSSPSSNTSSADDSNQRMKRSDAPPPSSIGSDNASSTAETQGRDHSRERMSRSEAPSPSSAANDDN</sequence>